<name>A0ABP4WCA5_9ACTN</name>
<accession>A0ABP4WCA5</accession>
<reference evidence="2" key="1">
    <citation type="journal article" date="2019" name="Int. J. Syst. Evol. Microbiol.">
        <title>The Global Catalogue of Microorganisms (GCM) 10K type strain sequencing project: providing services to taxonomists for standard genome sequencing and annotation.</title>
        <authorList>
            <consortium name="The Broad Institute Genomics Platform"/>
            <consortium name="The Broad Institute Genome Sequencing Center for Infectious Disease"/>
            <person name="Wu L."/>
            <person name="Ma J."/>
        </authorList>
    </citation>
    <scope>NUCLEOTIDE SEQUENCE [LARGE SCALE GENOMIC DNA]</scope>
    <source>
        <strain evidence="2">JCM 13518</strain>
    </source>
</reference>
<organism evidence="1 2">
    <name type="scientific">Aeromicrobium alkaliterrae</name>
    <dbReference type="NCBI Taxonomy" id="302168"/>
    <lineage>
        <taxon>Bacteria</taxon>
        <taxon>Bacillati</taxon>
        <taxon>Actinomycetota</taxon>
        <taxon>Actinomycetes</taxon>
        <taxon>Propionibacteriales</taxon>
        <taxon>Nocardioidaceae</taxon>
        <taxon>Aeromicrobium</taxon>
    </lineage>
</organism>
<dbReference type="EMBL" id="BAAAME010000008">
    <property type="protein sequence ID" value="GAA1751269.1"/>
    <property type="molecule type" value="Genomic_DNA"/>
</dbReference>
<comment type="caution">
    <text evidence="1">The sequence shown here is derived from an EMBL/GenBank/DDBJ whole genome shotgun (WGS) entry which is preliminary data.</text>
</comment>
<dbReference type="RefSeq" id="WP_344203775.1">
    <property type="nucleotide sequence ID" value="NZ_BAAAME010000008.1"/>
</dbReference>
<evidence type="ECO:0000313" key="1">
    <source>
        <dbReference type="EMBL" id="GAA1751269.1"/>
    </source>
</evidence>
<proteinExistence type="predicted"/>
<gene>
    <name evidence="1" type="ORF">GCM10009710_33750</name>
</gene>
<sequence>MTTAREVPEAEDGRLVLPFPKPPPRVRLAYRELSIAANGRPEEIAALGNVKDLPRPWLPATCTDPVLRVDLWEWLDRVAAWINHEYVFDPAGIIPTCWPRHPHLVHEIAVLADQRHRVHEALSSDLIEEWHRYTLPAFLERMRSRMQSHCERQHTPWPSRSRYLNHVSDPEVRKRTRAYAADVQTLSNEPDQAATVQGAPRLSVVDTQTGELLD</sequence>
<evidence type="ECO:0000313" key="2">
    <source>
        <dbReference type="Proteomes" id="UP001501057"/>
    </source>
</evidence>
<keyword evidence="2" id="KW-1185">Reference proteome</keyword>
<protein>
    <submittedName>
        <fullName evidence="1">Uncharacterized protein</fullName>
    </submittedName>
</protein>
<dbReference type="Proteomes" id="UP001501057">
    <property type="component" value="Unassembled WGS sequence"/>
</dbReference>